<dbReference type="Pfam" id="PF01926">
    <property type="entry name" value="MMR_HSR1"/>
    <property type="match status" value="1"/>
</dbReference>
<evidence type="ECO:0000313" key="4">
    <source>
        <dbReference type="Proteomes" id="UP000016887"/>
    </source>
</evidence>
<organism evidence="3 4">
    <name type="scientific">Aeropyrum camini SY1 = JCM 12091</name>
    <dbReference type="NCBI Taxonomy" id="1198449"/>
    <lineage>
        <taxon>Archaea</taxon>
        <taxon>Thermoproteota</taxon>
        <taxon>Thermoprotei</taxon>
        <taxon>Desulfurococcales</taxon>
        <taxon>Desulfurococcaceae</taxon>
        <taxon>Aeropyrum</taxon>
    </lineage>
</organism>
<dbReference type="GO" id="GO:0005525">
    <property type="term" value="F:GTP binding"/>
    <property type="evidence" value="ECO:0007669"/>
    <property type="project" value="InterPro"/>
</dbReference>
<dbReference type="EMBL" id="AP012489">
    <property type="protein sequence ID" value="BAN89863.1"/>
    <property type="molecule type" value="Genomic_DNA"/>
</dbReference>
<gene>
    <name evidence="3" type="ORF">ACAM_0394</name>
</gene>
<dbReference type="Proteomes" id="UP000016887">
    <property type="component" value="Chromosome"/>
</dbReference>
<reference evidence="3 4" key="1">
    <citation type="journal article" date="2013" name="Appl. Environ. Microbiol.">
        <title>Variation of the Virus-Related Elements within Syntenic Genomes of the Hyperthermophilic Archaeon Aeropyrum.</title>
        <authorList>
            <person name="Daifuku T."/>
            <person name="Yoshida T."/>
            <person name="Kitamura T."/>
            <person name="Kawaichi S."/>
            <person name="Inoue T."/>
            <person name="Nomura K."/>
            <person name="Yoshida Y."/>
            <person name="Kuno S."/>
            <person name="Sako Y."/>
        </authorList>
    </citation>
    <scope>NUCLEOTIDE SEQUENCE [LARGE SCALE GENOMIC DNA]</scope>
    <source>
        <strain evidence="3 4">SY1</strain>
    </source>
</reference>
<dbReference type="AlphaFoldDB" id="U3TD14"/>
<sequence>MGHGVGPRSWRRKGLAPYRTIYYWDWRVQADEKAMTGGYGRQAGFLGDPASAAKKIHVPTYDEILERIGRRPRRPSRRRAVYEEEIELLTRVRDIVISKTDFVREVARLLDSLHPFHRELIEIEFNRRDVGSAVSCVSRARKMTDRLLERYKVLLLASESPREARAIAREARGRILSLYKRCSRGLEVLRSLMVFMHRLPAIDPDSPTIIVSGPPSSGKSTLVKNVSRAKPKVADYPFTTKRIHIGHFEAGDGRVQIVDTPGVLDRSLEEMNPVEKRAAAALRLLDGVVLFLFDPSPDAYMGLDKQAGLLENTIAKLVSGKRIYVAVNKEDAVGRDRLEQALTAAREAAEAVGARFLGSTSAIERERARRLVSRIASMEGWAEA</sequence>
<dbReference type="PATRIC" id="fig|1198449.6.peg.397"/>
<keyword evidence="4" id="KW-1185">Reference proteome</keyword>
<dbReference type="InterPro" id="IPR027417">
    <property type="entry name" value="P-loop_NTPase"/>
</dbReference>
<dbReference type="InterPro" id="IPR006073">
    <property type="entry name" value="GTP-bd"/>
</dbReference>
<feature type="domain" description="NOG1 N-terminal helical" evidence="2">
    <location>
        <begin position="58"/>
        <end position="203"/>
    </location>
</feature>
<dbReference type="SUPFAM" id="SSF52540">
    <property type="entry name" value="P-loop containing nucleoside triphosphate hydrolases"/>
    <property type="match status" value="1"/>
</dbReference>
<protein>
    <submittedName>
        <fullName evidence="3">GTP-binding protein</fullName>
    </submittedName>
</protein>
<dbReference type="STRING" id="1198449.ACAM_0394"/>
<dbReference type="eggNOG" id="arCOG00352">
    <property type="taxonomic scope" value="Archaea"/>
</dbReference>
<dbReference type="KEGG" id="acj:ACAM_0394"/>
<evidence type="ECO:0000259" key="2">
    <source>
        <dbReference type="Pfam" id="PF17835"/>
    </source>
</evidence>
<proteinExistence type="predicted"/>
<accession>U3TD14</accession>
<dbReference type="Gene3D" id="3.40.50.300">
    <property type="entry name" value="P-loop containing nucleotide triphosphate hydrolases"/>
    <property type="match status" value="1"/>
</dbReference>
<dbReference type="InterPro" id="IPR041623">
    <property type="entry name" value="NOG1_N"/>
</dbReference>
<evidence type="ECO:0000259" key="1">
    <source>
        <dbReference type="Pfam" id="PF01926"/>
    </source>
</evidence>
<name>U3TD14_9CREN</name>
<feature type="domain" description="G" evidence="1">
    <location>
        <begin position="209"/>
        <end position="329"/>
    </location>
</feature>
<dbReference type="PRINTS" id="PR00326">
    <property type="entry name" value="GTP1OBG"/>
</dbReference>
<evidence type="ECO:0000313" key="3">
    <source>
        <dbReference type="EMBL" id="BAN89863.1"/>
    </source>
</evidence>
<dbReference type="PANTHER" id="PTHR45759">
    <property type="entry name" value="NUCLEOLAR GTP-BINDING PROTEIN 1"/>
    <property type="match status" value="1"/>
</dbReference>
<dbReference type="Gene3D" id="1.20.120.1190">
    <property type="match status" value="1"/>
</dbReference>
<dbReference type="Pfam" id="PF17835">
    <property type="entry name" value="NOG1_N"/>
    <property type="match status" value="1"/>
</dbReference>